<evidence type="ECO:0000256" key="10">
    <source>
        <dbReference type="RuleBase" id="RU003322"/>
    </source>
</evidence>
<feature type="compositionally biased region" description="Low complexity" evidence="12">
    <location>
        <begin position="574"/>
        <end position="591"/>
    </location>
</feature>
<feature type="region of interest" description="Disordered" evidence="12">
    <location>
        <begin position="515"/>
        <end position="549"/>
    </location>
</feature>
<dbReference type="SUPFAM" id="SSF53067">
    <property type="entry name" value="Actin-like ATPase domain"/>
    <property type="match status" value="2"/>
</dbReference>
<gene>
    <name evidence="9" type="primary">dnaK</name>
    <name evidence="13" type="ORF">SAMN05192532_101131</name>
</gene>
<dbReference type="FunFam" id="2.60.34.10:FF:000014">
    <property type="entry name" value="Chaperone protein DnaK HSP70"/>
    <property type="match status" value="1"/>
</dbReference>
<feature type="region of interest" description="Disordered" evidence="12">
    <location>
        <begin position="574"/>
        <end position="611"/>
    </location>
</feature>
<dbReference type="CDD" id="cd10234">
    <property type="entry name" value="ASKHA_NBD_HSP70_DnaK-like"/>
    <property type="match status" value="1"/>
</dbReference>
<feature type="coiled-coil region" evidence="11">
    <location>
        <begin position="221"/>
        <end position="248"/>
    </location>
</feature>
<keyword evidence="4 9" id="KW-0597">Phosphoprotein</keyword>
<evidence type="ECO:0000256" key="2">
    <source>
        <dbReference type="ARBA" id="ARBA00007381"/>
    </source>
</evidence>
<keyword evidence="6 9" id="KW-0067">ATP-binding</keyword>
<evidence type="ECO:0000256" key="11">
    <source>
        <dbReference type="SAM" id="Coils"/>
    </source>
</evidence>
<dbReference type="PROSITE" id="PS01036">
    <property type="entry name" value="HSP70_3"/>
    <property type="match status" value="1"/>
</dbReference>
<sequence>MSRVIGIDLGTTNSCVAVMEGGEAEVIPNPEGNRTTPSVVAFKDGERQVGEVAKRQAITNPNTIQSIKRHMGTDYKVEAEGKEYTPQEISAIILQKLKSDAESYLGETVTKAVITVPAYFNDSQRQATKDAGKIAGLEVERIVNEPTAAALAYGLEKEDDQTILVYDLGGGTFDVSILELGDGFFEVKSTSGDNKLGGDDFDQVIIDHLVQEFKKENGIDLSQDKMALQRLKDAAEKAKKDLSGVTQAQISLPFITADSTGPKHLELTLTRAKFEEISAHLVEKTMQPTRQALKDAGLNASEIDKVILVGGSTRIPAVQEEIKKLTGKDPHKGVNPDEVVALGAAVQAGVLSGDVKDVVLLDVTPLSLGIETMGGVATKLIERNTTIPTSKSQVFSTAADNQPSVDIHVLQGEREMAADNKTLGRFQLTDIPPAPRGVPQIEVTFDIDANGIVNVRAKDLGTNKEQSITITSSSGLSDEEVDRMVKEAEEHAEEDQKRKEEVEIRNEADQLVFTTEKTLSDLGDNVDQSEKDKAEQAKDKVKEALEGEDIEAIKTAKDELQEIVQQLSTKLYEQAAQQAQQDGGAQEGADNAGDDVVDADYEEVDDEKKDN</sequence>
<dbReference type="HAMAP" id="MF_00332">
    <property type="entry name" value="DnaK"/>
    <property type="match status" value="1"/>
</dbReference>
<comment type="induction">
    <text evidence="9">By stress conditions e.g. heat shock.</text>
</comment>
<dbReference type="Gene3D" id="3.30.420.40">
    <property type="match status" value="2"/>
</dbReference>
<evidence type="ECO:0000256" key="7">
    <source>
        <dbReference type="ARBA" id="ARBA00023016"/>
    </source>
</evidence>
<keyword evidence="7 9" id="KW-0346">Stress response</keyword>
<dbReference type="PROSITE" id="PS00329">
    <property type="entry name" value="HSP70_2"/>
    <property type="match status" value="1"/>
</dbReference>
<dbReference type="AlphaFoldDB" id="A0A1I1ZAK5"/>
<dbReference type="GO" id="GO:0005524">
    <property type="term" value="F:ATP binding"/>
    <property type="evidence" value="ECO:0007669"/>
    <property type="project" value="UniProtKB-UniRule"/>
</dbReference>
<feature type="modified residue" description="Phosphothreonine; by autocatalysis" evidence="9">
    <location>
        <position position="172"/>
    </location>
</feature>
<evidence type="ECO:0000256" key="5">
    <source>
        <dbReference type="ARBA" id="ARBA00022741"/>
    </source>
</evidence>
<evidence type="ECO:0000256" key="4">
    <source>
        <dbReference type="ARBA" id="ARBA00022553"/>
    </source>
</evidence>
<dbReference type="Proteomes" id="UP000199516">
    <property type="component" value="Unassembled WGS sequence"/>
</dbReference>
<dbReference type="GO" id="GO:0051082">
    <property type="term" value="F:unfolded protein binding"/>
    <property type="evidence" value="ECO:0007669"/>
    <property type="project" value="InterPro"/>
</dbReference>
<reference evidence="13 14" key="1">
    <citation type="submission" date="2016-10" db="EMBL/GenBank/DDBJ databases">
        <authorList>
            <person name="de Groot N.N."/>
        </authorList>
    </citation>
    <scope>NUCLEOTIDE SEQUENCE [LARGE SCALE GENOMIC DNA]</scope>
    <source>
        <strain evidence="13 14">DSM 23995</strain>
    </source>
</reference>
<feature type="compositionally biased region" description="Acidic residues" evidence="12">
    <location>
        <begin position="592"/>
        <end position="605"/>
    </location>
</feature>
<feature type="compositionally biased region" description="Basic and acidic residues" evidence="12">
    <location>
        <begin position="528"/>
        <end position="549"/>
    </location>
</feature>
<evidence type="ECO:0000256" key="3">
    <source>
        <dbReference type="ARBA" id="ARBA00014415"/>
    </source>
</evidence>
<dbReference type="InterPro" id="IPR013126">
    <property type="entry name" value="Hsp_70_fam"/>
</dbReference>
<evidence type="ECO:0000256" key="12">
    <source>
        <dbReference type="SAM" id="MobiDB-lite"/>
    </source>
</evidence>
<evidence type="ECO:0000313" key="14">
    <source>
        <dbReference type="Proteomes" id="UP000199516"/>
    </source>
</evidence>
<dbReference type="InterPro" id="IPR012725">
    <property type="entry name" value="Chaperone_DnaK"/>
</dbReference>
<dbReference type="InterPro" id="IPR018181">
    <property type="entry name" value="Heat_shock_70_CS"/>
</dbReference>
<dbReference type="SUPFAM" id="SSF100934">
    <property type="entry name" value="Heat shock protein 70kD (HSP70), C-terminal subdomain"/>
    <property type="match status" value="1"/>
</dbReference>
<dbReference type="Gene3D" id="1.20.1270.10">
    <property type="match status" value="1"/>
</dbReference>
<comment type="function">
    <text evidence="1 9">Acts as a chaperone.</text>
</comment>
<dbReference type="InterPro" id="IPR043129">
    <property type="entry name" value="ATPase_NBD"/>
</dbReference>
<protein>
    <recommendedName>
        <fullName evidence="3 9">Chaperone protein DnaK</fullName>
    </recommendedName>
    <alternativeName>
        <fullName evidence="9">HSP70</fullName>
    </alternativeName>
    <alternativeName>
        <fullName evidence="9">Heat shock 70 kDa protein</fullName>
    </alternativeName>
    <alternativeName>
        <fullName evidence="9">Heat shock protein 70</fullName>
    </alternativeName>
</protein>
<dbReference type="Gene3D" id="3.90.640.10">
    <property type="entry name" value="Actin, Chain A, domain 4"/>
    <property type="match status" value="1"/>
</dbReference>
<comment type="similarity">
    <text evidence="2 9 10">Belongs to the heat shock protein 70 family.</text>
</comment>
<dbReference type="EMBL" id="FONT01000001">
    <property type="protein sequence ID" value="SFE28717.1"/>
    <property type="molecule type" value="Genomic_DNA"/>
</dbReference>
<evidence type="ECO:0000256" key="1">
    <source>
        <dbReference type="ARBA" id="ARBA00002290"/>
    </source>
</evidence>
<dbReference type="PRINTS" id="PR00301">
    <property type="entry name" value="HEATSHOCK70"/>
</dbReference>
<keyword evidence="5 9" id="KW-0547">Nucleotide-binding</keyword>
<proteinExistence type="evidence at transcript level"/>
<name>A0A1I1ZAK5_9BACI</name>
<dbReference type="InterPro" id="IPR029048">
    <property type="entry name" value="HSP70_C_sf"/>
</dbReference>
<dbReference type="FunFam" id="3.90.640.10:FF:000003">
    <property type="entry name" value="Molecular chaperone DnaK"/>
    <property type="match status" value="1"/>
</dbReference>
<dbReference type="OrthoDB" id="9766019at2"/>
<dbReference type="GO" id="GO:0140662">
    <property type="term" value="F:ATP-dependent protein folding chaperone"/>
    <property type="evidence" value="ECO:0007669"/>
    <property type="project" value="InterPro"/>
</dbReference>
<dbReference type="NCBIfam" id="TIGR02350">
    <property type="entry name" value="prok_dnaK"/>
    <property type="match status" value="1"/>
</dbReference>
<dbReference type="PANTHER" id="PTHR19375">
    <property type="entry name" value="HEAT SHOCK PROTEIN 70KDA"/>
    <property type="match status" value="1"/>
</dbReference>
<dbReference type="InterPro" id="IPR029047">
    <property type="entry name" value="HSP70_peptide-bd_sf"/>
</dbReference>
<dbReference type="NCBIfam" id="NF001413">
    <property type="entry name" value="PRK00290.1"/>
    <property type="match status" value="1"/>
</dbReference>
<dbReference type="FunFam" id="1.20.1270.10:FF:000001">
    <property type="entry name" value="Molecular chaperone DnaK"/>
    <property type="match status" value="1"/>
</dbReference>
<dbReference type="PROSITE" id="PS00297">
    <property type="entry name" value="HSP70_1"/>
    <property type="match status" value="1"/>
</dbReference>
<keyword evidence="8 9" id="KW-0143">Chaperone</keyword>
<dbReference type="Pfam" id="PF00012">
    <property type="entry name" value="HSP70"/>
    <property type="match status" value="1"/>
</dbReference>
<evidence type="ECO:0000256" key="6">
    <source>
        <dbReference type="ARBA" id="ARBA00022840"/>
    </source>
</evidence>
<dbReference type="RefSeq" id="WP_091656114.1">
    <property type="nucleotide sequence ID" value="NZ_FONT01000001.1"/>
</dbReference>
<keyword evidence="14" id="KW-1185">Reference proteome</keyword>
<accession>A0A1I1ZAK5</accession>
<dbReference type="Gene3D" id="2.60.34.10">
    <property type="entry name" value="Substrate Binding Domain Of DNAk, Chain A, domain 1"/>
    <property type="match status" value="1"/>
</dbReference>
<dbReference type="SUPFAM" id="SSF100920">
    <property type="entry name" value="Heat shock protein 70kD (HSP70), peptide-binding domain"/>
    <property type="match status" value="1"/>
</dbReference>
<organism evidence="13 14">
    <name type="scientific">Alteribacillus iranensis</name>
    <dbReference type="NCBI Taxonomy" id="930128"/>
    <lineage>
        <taxon>Bacteria</taxon>
        <taxon>Bacillati</taxon>
        <taxon>Bacillota</taxon>
        <taxon>Bacilli</taxon>
        <taxon>Bacillales</taxon>
        <taxon>Bacillaceae</taxon>
        <taxon>Alteribacillus</taxon>
    </lineage>
</organism>
<dbReference type="FunFam" id="3.30.420.40:FF:000071">
    <property type="entry name" value="Molecular chaperone DnaK"/>
    <property type="match status" value="1"/>
</dbReference>
<evidence type="ECO:0000313" key="13">
    <source>
        <dbReference type="EMBL" id="SFE28717.1"/>
    </source>
</evidence>
<evidence type="ECO:0000256" key="8">
    <source>
        <dbReference type="ARBA" id="ARBA00023186"/>
    </source>
</evidence>
<dbReference type="STRING" id="930128.SAMN05192532_101131"/>
<evidence type="ECO:0000256" key="9">
    <source>
        <dbReference type="HAMAP-Rule" id="MF_00332"/>
    </source>
</evidence>
<keyword evidence="11" id="KW-0175">Coiled coil</keyword>